<sequence>MQSFKPRASISPSHWPRASHQPVTITATLPHVPDPQKPRNPLEPTFPRSRGPILAPLHALPRPSPRSPPNCAAKPLFDVAHVATPPTHGKPEKWSNFDTSAPSGGRAPAKIPRECYAAPPAADAAPGAPVRP</sequence>
<protein>
    <submittedName>
        <fullName evidence="2">Uncharacterized protein</fullName>
    </submittedName>
</protein>
<evidence type="ECO:0000256" key="1">
    <source>
        <dbReference type="SAM" id="MobiDB-lite"/>
    </source>
</evidence>
<reference evidence="2" key="1">
    <citation type="journal article" date="2023" name="G3 (Bethesda)">
        <title>Whole genome assemblies of Zophobas morio and Tenebrio molitor.</title>
        <authorList>
            <person name="Kaur S."/>
            <person name="Stinson S.A."/>
            <person name="diCenzo G.C."/>
        </authorList>
    </citation>
    <scope>NUCLEOTIDE SEQUENCE</scope>
    <source>
        <strain evidence="2">QUZm001</strain>
    </source>
</reference>
<dbReference type="Proteomes" id="UP001168821">
    <property type="component" value="Unassembled WGS sequence"/>
</dbReference>
<evidence type="ECO:0000313" key="2">
    <source>
        <dbReference type="EMBL" id="KAJ3641312.1"/>
    </source>
</evidence>
<accession>A0AA38HRJ7</accession>
<proteinExistence type="predicted"/>
<gene>
    <name evidence="2" type="ORF">Zmor_027824</name>
</gene>
<evidence type="ECO:0000313" key="3">
    <source>
        <dbReference type="Proteomes" id="UP001168821"/>
    </source>
</evidence>
<dbReference type="AlphaFoldDB" id="A0AA38HRJ7"/>
<keyword evidence="3" id="KW-1185">Reference proteome</keyword>
<dbReference type="EMBL" id="JALNTZ010000009">
    <property type="protein sequence ID" value="KAJ3641312.1"/>
    <property type="molecule type" value="Genomic_DNA"/>
</dbReference>
<organism evidence="2 3">
    <name type="scientific">Zophobas morio</name>
    <dbReference type="NCBI Taxonomy" id="2755281"/>
    <lineage>
        <taxon>Eukaryota</taxon>
        <taxon>Metazoa</taxon>
        <taxon>Ecdysozoa</taxon>
        <taxon>Arthropoda</taxon>
        <taxon>Hexapoda</taxon>
        <taxon>Insecta</taxon>
        <taxon>Pterygota</taxon>
        <taxon>Neoptera</taxon>
        <taxon>Endopterygota</taxon>
        <taxon>Coleoptera</taxon>
        <taxon>Polyphaga</taxon>
        <taxon>Cucujiformia</taxon>
        <taxon>Tenebrionidae</taxon>
        <taxon>Zophobas</taxon>
    </lineage>
</organism>
<comment type="caution">
    <text evidence="2">The sequence shown here is derived from an EMBL/GenBank/DDBJ whole genome shotgun (WGS) entry which is preliminary data.</text>
</comment>
<feature type="region of interest" description="Disordered" evidence="1">
    <location>
        <begin position="1"/>
        <end position="111"/>
    </location>
</feature>
<name>A0AA38HRJ7_9CUCU</name>